<dbReference type="EMBL" id="BPVZ01000038">
    <property type="protein sequence ID" value="GKV13391.1"/>
    <property type="molecule type" value="Genomic_DNA"/>
</dbReference>
<organism evidence="1 2">
    <name type="scientific">Rubroshorea leprosula</name>
    <dbReference type="NCBI Taxonomy" id="152421"/>
    <lineage>
        <taxon>Eukaryota</taxon>
        <taxon>Viridiplantae</taxon>
        <taxon>Streptophyta</taxon>
        <taxon>Embryophyta</taxon>
        <taxon>Tracheophyta</taxon>
        <taxon>Spermatophyta</taxon>
        <taxon>Magnoliopsida</taxon>
        <taxon>eudicotyledons</taxon>
        <taxon>Gunneridae</taxon>
        <taxon>Pentapetalae</taxon>
        <taxon>rosids</taxon>
        <taxon>malvids</taxon>
        <taxon>Malvales</taxon>
        <taxon>Dipterocarpaceae</taxon>
        <taxon>Rubroshorea</taxon>
    </lineage>
</organism>
<comment type="caution">
    <text evidence="1">The sequence shown here is derived from an EMBL/GenBank/DDBJ whole genome shotgun (WGS) entry which is preliminary data.</text>
</comment>
<name>A0AAV5JR44_9ROSI</name>
<dbReference type="AlphaFoldDB" id="A0AAV5JR44"/>
<accession>A0AAV5JR44</accession>
<reference evidence="1 2" key="1">
    <citation type="journal article" date="2021" name="Commun. Biol.">
        <title>The genome of Shorea leprosula (Dipterocarpaceae) highlights the ecological relevance of drought in aseasonal tropical rainforests.</title>
        <authorList>
            <person name="Ng K.K.S."/>
            <person name="Kobayashi M.J."/>
            <person name="Fawcett J.A."/>
            <person name="Hatakeyama M."/>
            <person name="Paape T."/>
            <person name="Ng C.H."/>
            <person name="Ang C.C."/>
            <person name="Tnah L.H."/>
            <person name="Lee C.T."/>
            <person name="Nishiyama T."/>
            <person name="Sese J."/>
            <person name="O'Brien M.J."/>
            <person name="Copetti D."/>
            <person name="Mohd Noor M.I."/>
            <person name="Ong R.C."/>
            <person name="Putra M."/>
            <person name="Sireger I.Z."/>
            <person name="Indrioko S."/>
            <person name="Kosugi Y."/>
            <person name="Izuno A."/>
            <person name="Isagi Y."/>
            <person name="Lee S.L."/>
            <person name="Shimizu K.K."/>
        </authorList>
    </citation>
    <scope>NUCLEOTIDE SEQUENCE [LARGE SCALE GENOMIC DNA]</scope>
    <source>
        <strain evidence="1">214</strain>
    </source>
</reference>
<proteinExistence type="predicted"/>
<gene>
    <name evidence="1" type="ORF">SLEP1_g24401</name>
</gene>
<evidence type="ECO:0000313" key="2">
    <source>
        <dbReference type="Proteomes" id="UP001054252"/>
    </source>
</evidence>
<sequence length="53" mass="5713">MLFCHYCEIWGVAETFVIDPVGLYHIAGGEFVLCVLGAGLLGNSVAPYLLKVL</sequence>
<keyword evidence="2" id="KW-1185">Reference proteome</keyword>
<evidence type="ECO:0000313" key="1">
    <source>
        <dbReference type="EMBL" id="GKV13391.1"/>
    </source>
</evidence>
<protein>
    <submittedName>
        <fullName evidence="1">Uncharacterized protein</fullName>
    </submittedName>
</protein>
<dbReference type="Proteomes" id="UP001054252">
    <property type="component" value="Unassembled WGS sequence"/>
</dbReference>